<evidence type="ECO:0000313" key="2">
    <source>
        <dbReference type="Proteomes" id="UP000251166"/>
    </source>
</evidence>
<reference evidence="1 2" key="1">
    <citation type="submission" date="2018-07" db="EMBL/GenBank/DDBJ databases">
        <title>Rhizobium leguminosarum strain:ATCC 14479 Genome sequencing and assembly.</title>
        <authorList>
            <person name="Chakraborty R."/>
        </authorList>
    </citation>
    <scope>NUCLEOTIDE SEQUENCE [LARGE SCALE GENOMIC DNA]</scope>
    <source>
        <strain evidence="1 2">ATCC 14479</strain>
        <plasmid evidence="2">Plasmid unnamed2</plasmid>
    </source>
</reference>
<accession>A0A2Z4YQ56</accession>
<gene>
    <name evidence="1" type="ORF">DLJ82_7282</name>
</gene>
<geneLocation type="plasmid" evidence="1 2">
    <name>unnamed2</name>
</geneLocation>
<dbReference type="EMBL" id="CP030762">
    <property type="protein sequence ID" value="AXA43527.1"/>
    <property type="molecule type" value="Genomic_DNA"/>
</dbReference>
<proteinExistence type="predicted"/>
<name>A0A2Z4YQ56_RHILE</name>
<dbReference type="Proteomes" id="UP000251166">
    <property type="component" value="Plasmid unnamed2"/>
</dbReference>
<protein>
    <recommendedName>
        <fullName evidence="3">Integrase</fullName>
    </recommendedName>
</protein>
<dbReference type="AlphaFoldDB" id="A0A2Z4YQ56"/>
<evidence type="ECO:0000313" key="1">
    <source>
        <dbReference type="EMBL" id="AXA43527.1"/>
    </source>
</evidence>
<sequence>MRRTNDLAVLIERWFTDRLMKHRGVSSNTIAFCRDTFSSCLRSHRRALGDPHRS</sequence>
<organism evidence="1 2">
    <name type="scientific">Rhizobium leguminosarum</name>
    <dbReference type="NCBI Taxonomy" id="384"/>
    <lineage>
        <taxon>Bacteria</taxon>
        <taxon>Pseudomonadati</taxon>
        <taxon>Pseudomonadota</taxon>
        <taxon>Alphaproteobacteria</taxon>
        <taxon>Hyphomicrobiales</taxon>
        <taxon>Rhizobiaceae</taxon>
        <taxon>Rhizobium/Agrobacterium group</taxon>
        <taxon>Rhizobium</taxon>
    </lineage>
</organism>
<evidence type="ECO:0008006" key="3">
    <source>
        <dbReference type="Google" id="ProtNLM"/>
    </source>
</evidence>
<keyword evidence="1" id="KW-0614">Plasmid</keyword>